<reference evidence="2 3" key="1">
    <citation type="journal article" date="2017" name="Int. J. Syst. Evol. Microbiol.">
        <title>Mycoplasma tullyi sp. nov., isolated from penguins of the genus Spheniscus.</title>
        <authorList>
            <person name="Yavari C.A."/>
            <person name="Ramirez A.S."/>
            <person name="Nicholas R.A.J."/>
            <person name="Radford A.D."/>
            <person name="Darby A.C."/>
            <person name="Bradbury J.M."/>
        </authorList>
    </citation>
    <scope>NUCLEOTIDE SEQUENCE [LARGE SCALE GENOMIC DNA]</scope>
    <source>
        <strain evidence="2 3">56A97T</strain>
    </source>
</reference>
<dbReference type="InterPro" id="IPR016181">
    <property type="entry name" value="Acyl_CoA_acyltransferase"/>
</dbReference>
<dbReference type="PANTHER" id="PTHR41373:SF1">
    <property type="entry name" value="PHOSPHATIDYLGLYCEROL LYSYLTRANSFERASE C-TERMINAL DOMAIN-CONTAINING PROTEIN"/>
    <property type="match status" value="1"/>
</dbReference>
<organism evidence="2 3">
    <name type="scientific">Mycoplasma tullyi</name>
    <dbReference type="NCBI Taxonomy" id="1612150"/>
    <lineage>
        <taxon>Bacteria</taxon>
        <taxon>Bacillati</taxon>
        <taxon>Mycoplasmatota</taxon>
        <taxon>Mollicutes</taxon>
        <taxon>Mycoplasmataceae</taxon>
        <taxon>Mycoplasma</taxon>
    </lineage>
</organism>
<dbReference type="Gene3D" id="3.40.630.30">
    <property type="match status" value="1"/>
</dbReference>
<dbReference type="PANTHER" id="PTHR41373">
    <property type="entry name" value="DUF2156 DOMAIN-CONTAINING PROTEIN"/>
    <property type="match status" value="1"/>
</dbReference>
<dbReference type="Proteomes" id="UP000514704">
    <property type="component" value="Chromosome"/>
</dbReference>
<evidence type="ECO:0000259" key="1">
    <source>
        <dbReference type="Pfam" id="PF09924"/>
    </source>
</evidence>
<dbReference type="EMBL" id="CP059674">
    <property type="protein sequence ID" value="QMT98777.1"/>
    <property type="molecule type" value="Genomic_DNA"/>
</dbReference>
<name>A0A7D7Y5V9_9MOLU</name>
<accession>A0A7D7Y5V9</accession>
<evidence type="ECO:0000313" key="3">
    <source>
        <dbReference type="Proteomes" id="UP000514704"/>
    </source>
</evidence>
<dbReference type="AlphaFoldDB" id="A0A7D7Y5V9"/>
<feature type="domain" description="Phosphatidylglycerol lysyltransferase C-terminal" evidence="1">
    <location>
        <begin position="112"/>
        <end position="304"/>
    </location>
</feature>
<gene>
    <name evidence="2" type="ORF">H3143_01420</name>
</gene>
<dbReference type="Pfam" id="PF09924">
    <property type="entry name" value="LPG_synthase_C"/>
    <property type="match status" value="1"/>
</dbReference>
<evidence type="ECO:0000313" key="2">
    <source>
        <dbReference type="EMBL" id="QMT98777.1"/>
    </source>
</evidence>
<dbReference type="InterPro" id="IPR024320">
    <property type="entry name" value="LPG_synthase_C"/>
</dbReference>
<proteinExistence type="predicted"/>
<dbReference type="RefSeq" id="WP_182079050.1">
    <property type="nucleotide sequence ID" value="NZ_CP059674.1"/>
</dbReference>
<sequence length="308" mass="36107">MDRLDLTNASILQDKINQIDACHLYSALTYYSWSFYGLDICYQINEKGISFFGKVNLENNILHDILQDKYCPSQKVIFAPITKPDQPNDFLDLIQEQINQLDKSKGIYIDDLTNTELEWIKSKYNVDIIHESSTNFLYKTKKIMTLAGKSLQKKRNHLNYFLKQYANDTTIKINQEVDLDKLEKFYVDWINDCDDPSEYQSELDLFRAIKPLIKNGSLKLTVLYYLDQIIGFCVSYSLNNRCEIFIEHCDETYRGSYQYLLSNTLKIHHSNDAITDRQDDMGNASISYSKLSYKPECIIKRYLVRIIC</sequence>
<protein>
    <submittedName>
        <fullName evidence="2">DUF2156 domain-containing protein</fullName>
    </submittedName>
</protein>
<dbReference type="KEGG" id="mtuy:H3143_01420"/>
<dbReference type="SUPFAM" id="SSF55729">
    <property type="entry name" value="Acyl-CoA N-acyltransferases (Nat)"/>
    <property type="match status" value="1"/>
</dbReference>
<dbReference type="InterPro" id="IPR016732">
    <property type="entry name" value="UCP018688"/>
</dbReference>
<keyword evidence="3" id="KW-1185">Reference proteome</keyword>